<organism evidence="1 2">
    <name type="scientific">Kalanchoe fedtschenkoi</name>
    <name type="common">Lavender scallops</name>
    <name type="synonym">South American air plant</name>
    <dbReference type="NCBI Taxonomy" id="63787"/>
    <lineage>
        <taxon>Eukaryota</taxon>
        <taxon>Viridiplantae</taxon>
        <taxon>Streptophyta</taxon>
        <taxon>Embryophyta</taxon>
        <taxon>Tracheophyta</taxon>
        <taxon>Spermatophyta</taxon>
        <taxon>Magnoliopsida</taxon>
        <taxon>eudicotyledons</taxon>
        <taxon>Gunneridae</taxon>
        <taxon>Pentapetalae</taxon>
        <taxon>Saxifragales</taxon>
        <taxon>Crassulaceae</taxon>
        <taxon>Kalanchoe</taxon>
    </lineage>
</organism>
<name>A0A7N0U204_KALFE</name>
<evidence type="ECO:0000313" key="2">
    <source>
        <dbReference type="Proteomes" id="UP000594263"/>
    </source>
</evidence>
<dbReference type="Proteomes" id="UP000594263">
    <property type="component" value="Unplaced"/>
</dbReference>
<evidence type="ECO:0000313" key="1">
    <source>
        <dbReference type="EnsemblPlants" id="Kaladp0052s0008.1.v1.1"/>
    </source>
</evidence>
<reference evidence="1" key="1">
    <citation type="submission" date="2021-01" db="UniProtKB">
        <authorList>
            <consortium name="EnsemblPlants"/>
        </authorList>
    </citation>
    <scope>IDENTIFICATION</scope>
</reference>
<keyword evidence="2" id="KW-1185">Reference proteome</keyword>
<dbReference type="EnsemblPlants" id="Kaladp0052s0008.1.v1.1">
    <property type="protein sequence ID" value="Kaladp0052s0008.1.v1.1"/>
    <property type="gene ID" value="Kaladp0052s0008.v1.1"/>
</dbReference>
<protein>
    <submittedName>
        <fullName evidence="1">Uncharacterized protein</fullName>
    </submittedName>
</protein>
<accession>A0A7N0U204</accession>
<dbReference type="PANTHER" id="PTHR33116:SF78">
    <property type="entry name" value="OS12G0587133 PROTEIN"/>
    <property type="match status" value="1"/>
</dbReference>
<dbReference type="PANTHER" id="PTHR33116">
    <property type="entry name" value="REVERSE TRANSCRIPTASE ZINC-BINDING DOMAIN-CONTAINING PROTEIN-RELATED-RELATED"/>
    <property type="match status" value="1"/>
</dbReference>
<proteinExistence type="predicted"/>
<sequence>VVPSDLVSRIGTRVEGWLGKLISSGGRITLIQSVLMALTVHVLASSPAPLMVLQRQERRHHWVRWSLIFRPFSEGGLGFKSLFQIMEGLLAKLAWRFWEQESLWAHFMELKYGHPSAILTSPQSGSAIWTRIRPFMPSFIL</sequence>
<dbReference type="AlphaFoldDB" id="A0A7N0U204"/>
<dbReference type="Gramene" id="Kaladp0052s0008.1.v1.1">
    <property type="protein sequence ID" value="Kaladp0052s0008.1.v1.1"/>
    <property type="gene ID" value="Kaladp0052s0008.v1.1"/>
</dbReference>